<reference evidence="4 5" key="1">
    <citation type="submission" date="2016-03" db="EMBL/GenBank/DDBJ databases">
        <title>Choanephora cucurbitarum.</title>
        <authorList>
            <person name="Min B."/>
            <person name="Park H."/>
            <person name="Park J.-H."/>
            <person name="Shin H.-D."/>
            <person name="Choi I.-G."/>
        </authorList>
    </citation>
    <scope>NUCLEOTIDE SEQUENCE [LARGE SCALE GENOMIC DNA]</scope>
    <source>
        <strain evidence="4 5">KUS-F28377</strain>
    </source>
</reference>
<evidence type="ECO:0000256" key="3">
    <source>
        <dbReference type="SAM" id="MobiDB-lite"/>
    </source>
</evidence>
<dbReference type="InterPro" id="IPR027417">
    <property type="entry name" value="P-loop_NTPase"/>
</dbReference>
<evidence type="ECO:0000256" key="1">
    <source>
        <dbReference type="ARBA" id="ARBA00007712"/>
    </source>
</evidence>
<dbReference type="SUPFAM" id="SSF52540">
    <property type="entry name" value="P-loop containing nucleoside triphosphate hydrolases"/>
    <property type="match status" value="1"/>
</dbReference>
<feature type="region of interest" description="Disordered" evidence="3">
    <location>
        <begin position="1"/>
        <end position="54"/>
    </location>
</feature>
<feature type="compositionally biased region" description="Basic and acidic residues" evidence="3">
    <location>
        <begin position="1"/>
        <end position="19"/>
    </location>
</feature>
<dbReference type="Proteomes" id="UP000093000">
    <property type="component" value="Unassembled WGS sequence"/>
</dbReference>
<organism evidence="4 5">
    <name type="scientific">Choanephora cucurbitarum</name>
    <dbReference type="NCBI Taxonomy" id="101091"/>
    <lineage>
        <taxon>Eukaryota</taxon>
        <taxon>Fungi</taxon>
        <taxon>Fungi incertae sedis</taxon>
        <taxon>Mucoromycota</taxon>
        <taxon>Mucoromycotina</taxon>
        <taxon>Mucoromycetes</taxon>
        <taxon>Mucorales</taxon>
        <taxon>Mucorineae</taxon>
        <taxon>Choanephoraceae</taxon>
        <taxon>Choanephoroideae</taxon>
        <taxon>Choanephora</taxon>
    </lineage>
</organism>
<dbReference type="EMBL" id="LUGH01000001">
    <property type="protein sequence ID" value="OBZ91903.1"/>
    <property type="molecule type" value="Genomic_DNA"/>
</dbReference>
<dbReference type="PANTHER" id="PTHR14270">
    <property type="entry name" value="NONSENSE-MEDIATED MRNA DECAY FACTOR SMG9"/>
    <property type="match status" value="1"/>
</dbReference>
<evidence type="ECO:0000256" key="2">
    <source>
        <dbReference type="ARBA" id="ARBA00023161"/>
    </source>
</evidence>
<evidence type="ECO:0000313" key="5">
    <source>
        <dbReference type="Proteomes" id="UP000093000"/>
    </source>
</evidence>
<gene>
    <name evidence="4" type="primary">Smg9</name>
    <name evidence="4" type="ORF">A0J61_00049</name>
</gene>
<comment type="caution">
    <text evidence="4">The sequence shown here is derived from an EMBL/GenBank/DDBJ whole genome shotgun (WGS) entry which is preliminary data.</text>
</comment>
<protein>
    <submittedName>
        <fullName evidence="4">Protein SMG9</fullName>
    </submittedName>
</protein>
<dbReference type="STRING" id="101091.A0A1C7NS13"/>
<keyword evidence="5" id="KW-1185">Reference proteome</keyword>
<dbReference type="PANTHER" id="PTHR14270:SF0">
    <property type="entry name" value="NONSENSE-MEDIATED MRNA DECAY FACTOR SMG9"/>
    <property type="match status" value="1"/>
</dbReference>
<keyword evidence="2" id="KW-0866">Nonsense-mediated mRNA decay</keyword>
<comment type="similarity">
    <text evidence="1">Belongs to the SMG9 family.</text>
</comment>
<sequence length="372" mass="43117">MSDKRSKEFDRRRDRRKNDSTNTPSFLQAPIILDRRECSEPGSTSHEPEKPKKSFAQISDIDAHCSYIPFMRRPNKFNTDAILKMLTDYPGHFAIGVIGKQGVGKSTILSHFAPNSKQVFPIQEVNQYLYQGHKTEGIDIHVTPERAILLDTEPILDWTVLDKALRTGNLGGLHPDLWLEMENLYNIIFIMSVCNVVLVLADGPEYDIDLLRLLQRAAMLKFNIPDFPLLESQQDMNYYPDIVFVSNKCRKEEFTLEKYSRLDAILGSFFQESQLRTKGLTRFSEVLPLFESDNNSNLFFLPDWSEKTQVESFDVLVCALRNQVFTAPRRSGRKGQVSEKDWYRNAVRVYELVRKSEYILEYLQVLRKLKDS</sequence>
<evidence type="ECO:0000313" key="4">
    <source>
        <dbReference type="EMBL" id="OBZ91903.1"/>
    </source>
</evidence>
<dbReference type="AlphaFoldDB" id="A0A1C7NS13"/>
<dbReference type="InterPro" id="IPR039177">
    <property type="entry name" value="SMG9"/>
</dbReference>
<name>A0A1C7NS13_9FUNG</name>
<proteinExistence type="inferred from homology"/>
<dbReference type="InParanoid" id="A0A1C7NS13"/>
<dbReference type="GO" id="GO:0000184">
    <property type="term" value="P:nuclear-transcribed mRNA catabolic process, nonsense-mediated decay"/>
    <property type="evidence" value="ECO:0007669"/>
    <property type="project" value="UniProtKB-KW"/>
</dbReference>
<accession>A0A1C7NS13</accession>
<dbReference type="OrthoDB" id="79514at2759"/>